<dbReference type="Gene3D" id="1.20.1370.10">
    <property type="entry name" value="Hemocyanin, N-terminal domain"/>
    <property type="match status" value="1"/>
</dbReference>
<reference evidence="6 7" key="1">
    <citation type="journal article" date="2017" name="Curr. Biol.">
        <title>The Evolution of Venom by Co-option of Single-Copy Genes.</title>
        <authorList>
            <person name="Martinson E.O."/>
            <person name="Mrinalini"/>
            <person name="Kelkar Y.D."/>
            <person name="Chang C.H."/>
            <person name="Werren J.H."/>
        </authorList>
    </citation>
    <scope>NUCLEOTIDE SEQUENCE [LARGE SCALE GENOMIC DNA]</scope>
    <source>
        <strain evidence="6 7">Alberta</strain>
        <tissue evidence="6">Whole body</tissue>
    </source>
</reference>
<comment type="caution">
    <text evidence="6">The sequence shown here is derived from an EMBL/GenBank/DDBJ whole genome shotgun (WGS) entry which is preliminary data.</text>
</comment>
<dbReference type="InterPro" id="IPR000896">
    <property type="entry name" value="Hemocyanin/hexamerin_mid_dom"/>
</dbReference>
<feature type="domain" description="Hemocyanin N-terminal" evidence="4">
    <location>
        <begin position="33"/>
        <end position="155"/>
    </location>
</feature>
<feature type="domain" description="Hemocyanin middle" evidence="3">
    <location>
        <begin position="161"/>
        <end position="441"/>
    </location>
</feature>
<organism evidence="6 7">
    <name type="scientific">Trichomalopsis sarcophagae</name>
    <dbReference type="NCBI Taxonomy" id="543379"/>
    <lineage>
        <taxon>Eukaryota</taxon>
        <taxon>Metazoa</taxon>
        <taxon>Ecdysozoa</taxon>
        <taxon>Arthropoda</taxon>
        <taxon>Hexapoda</taxon>
        <taxon>Insecta</taxon>
        <taxon>Pterygota</taxon>
        <taxon>Neoptera</taxon>
        <taxon>Endopterygota</taxon>
        <taxon>Hymenoptera</taxon>
        <taxon>Apocrita</taxon>
        <taxon>Proctotrupomorpha</taxon>
        <taxon>Chalcidoidea</taxon>
        <taxon>Pteromalidae</taxon>
        <taxon>Pteromalinae</taxon>
        <taxon>Trichomalopsis</taxon>
    </lineage>
</organism>
<keyword evidence="2" id="KW-0732">Signal</keyword>
<dbReference type="EMBL" id="NNAY01002271">
    <property type="protein sequence ID" value="OXU21666.1"/>
    <property type="molecule type" value="Genomic_DNA"/>
</dbReference>
<accession>A0A232ETP4</accession>
<dbReference type="STRING" id="543379.A0A232ETP4"/>
<dbReference type="Pfam" id="PF00372">
    <property type="entry name" value="Hemocyanin_M"/>
    <property type="match status" value="1"/>
</dbReference>
<dbReference type="Proteomes" id="UP000215335">
    <property type="component" value="Unassembled WGS sequence"/>
</dbReference>
<feature type="chain" id="PRO_5013144665" evidence="2">
    <location>
        <begin position="21"/>
        <end position="698"/>
    </location>
</feature>
<protein>
    <submittedName>
        <fullName evidence="6">Uncharacterized protein</fullName>
    </submittedName>
</protein>
<evidence type="ECO:0000256" key="1">
    <source>
        <dbReference type="ARBA" id="ARBA00022761"/>
    </source>
</evidence>
<dbReference type="InterPro" id="IPR014756">
    <property type="entry name" value="Ig_E-set"/>
</dbReference>
<dbReference type="InterPro" id="IPR036697">
    <property type="entry name" value="Hemocyanin_N_sf"/>
</dbReference>
<dbReference type="PROSITE" id="PS00210">
    <property type="entry name" value="HEMOCYANIN_2"/>
    <property type="match status" value="1"/>
</dbReference>
<dbReference type="InterPro" id="IPR005203">
    <property type="entry name" value="Hemocyanin_C"/>
</dbReference>
<dbReference type="InterPro" id="IPR005204">
    <property type="entry name" value="Hemocyanin_N"/>
</dbReference>
<dbReference type="Gene3D" id="1.10.1280.10">
    <property type="entry name" value="Di-copper center containing domain from catechol oxidase"/>
    <property type="match status" value="1"/>
</dbReference>
<evidence type="ECO:0000259" key="4">
    <source>
        <dbReference type="Pfam" id="PF03722"/>
    </source>
</evidence>
<dbReference type="Pfam" id="PF03722">
    <property type="entry name" value="Hemocyanin_N"/>
    <property type="match status" value="1"/>
</dbReference>
<evidence type="ECO:0000259" key="3">
    <source>
        <dbReference type="Pfam" id="PF00372"/>
    </source>
</evidence>
<name>A0A232ETP4_9HYME</name>
<sequence length="698" mass="83730">MMRNCIVFALLVAMAAASQSYPGFYSKTADMEFLHKQKKIFDLLMYVDQNVLTDTEYFEFGRNFDIAANVDYFTNKEAVYDFLGYFKSGFLAKDALFTYYKQEHREEMMLLYRLFYFAKDFTTFYKTACWARIHINPGMFTAAFTTAVIYREDTKYIRLPAIYEIYPNLFFDAKVIRDAHRLKMTRGYGYHGYDHRMPFAKGSFENVESFYVYSNYTDVCINPTNALEYKLNYFTEDVGLNAFYYYFRMSFPFWMDSKDYDVPKSFRGDLYYFFHKQIMSRYYLERFSNELGEIEDFSWDSMSLPGFYSDVSFFNGVSMPRRDWWNVVPFYKYKYVEYIKQLETRILEAIDSGYFYDSMGKQISFYTPEGLNYLGNIIEGNCDSFNIKYYGAYDVLARDILGMNFDCKCKDYYVPSALQLFSTSMRDPAFYRLYDRILFFFHKYKSHLTRYTKTELEFPGVRFEGVEVDKLFTYFDKKEYFINNAVAVDSFKEGKSFSIKALQYNLNYKPFTYKFAVNSDKDTKAVMRVFLGPAVEGDKYDDYSYLLHYYQYFFMLDEFEVNLKSGINNFDRLSTDSFFFKGEYMTGDQFYKKVLNAIEGHAPFQYDNRMFGFPNHMMLPKGKVDGMRFKLFFYLGPYEEVKSFELPIFGNFKYYGKSFGFPLDRPMFPWFFKLDNCYFKDIFIYHLKDYDIKFSHQY</sequence>
<feature type="domain" description="Hemocyanin C-terminal" evidence="5">
    <location>
        <begin position="450"/>
        <end position="686"/>
    </location>
</feature>
<dbReference type="SUPFAM" id="SSF48056">
    <property type="entry name" value="Di-copper centre-containing domain"/>
    <property type="match status" value="1"/>
</dbReference>
<gene>
    <name evidence="6" type="ORF">TSAR_003677</name>
</gene>
<dbReference type="InterPro" id="IPR037020">
    <property type="entry name" value="Hemocyanin_C_sf"/>
</dbReference>
<evidence type="ECO:0000256" key="2">
    <source>
        <dbReference type="SAM" id="SignalP"/>
    </source>
</evidence>
<dbReference type="InterPro" id="IPR013788">
    <property type="entry name" value="Hemocyanin/hexamerin"/>
</dbReference>
<dbReference type="PANTHER" id="PTHR11511:SF5">
    <property type="entry name" value="FAT-BODY PROTEIN 1-RELATED"/>
    <property type="match status" value="1"/>
</dbReference>
<keyword evidence="7" id="KW-1185">Reference proteome</keyword>
<dbReference type="GO" id="GO:0045735">
    <property type="term" value="F:nutrient reservoir activity"/>
    <property type="evidence" value="ECO:0007669"/>
    <property type="project" value="UniProtKB-KW"/>
</dbReference>
<dbReference type="PANTHER" id="PTHR11511">
    <property type="entry name" value="LARVAL STORAGE PROTEIN/PHENOLOXIDASE"/>
    <property type="match status" value="1"/>
</dbReference>
<dbReference type="OrthoDB" id="6371642at2759"/>
<dbReference type="PRINTS" id="PR00187">
    <property type="entry name" value="HAEMOCYANIN"/>
</dbReference>
<keyword evidence="1" id="KW-0758">Storage protein</keyword>
<feature type="signal peptide" evidence="2">
    <location>
        <begin position="1"/>
        <end position="20"/>
    </location>
</feature>
<dbReference type="SUPFAM" id="SSF81296">
    <property type="entry name" value="E set domains"/>
    <property type="match status" value="1"/>
</dbReference>
<evidence type="ECO:0000313" key="6">
    <source>
        <dbReference type="EMBL" id="OXU21666.1"/>
    </source>
</evidence>
<proteinExistence type="predicted"/>
<evidence type="ECO:0000259" key="5">
    <source>
        <dbReference type="Pfam" id="PF03723"/>
    </source>
</evidence>
<evidence type="ECO:0000313" key="7">
    <source>
        <dbReference type="Proteomes" id="UP000215335"/>
    </source>
</evidence>
<dbReference type="GO" id="GO:0005615">
    <property type="term" value="C:extracellular space"/>
    <property type="evidence" value="ECO:0007669"/>
    <property type="project" value="UniProtKB-ARBA"/>
</dbReference>
<dbReference type="Pfam" id="PF03723">
    <property type="entry name" value="Hemocyanin_C"/>
    <property type="match status" value="1"/>
</dbReference>
<dbReference type="AlphaFoldDB" id="A0A232ETP4"/>
<dbReference type="SUPFAM" id="SSF48050">
    <property type="entry name" value="Hemocyanin, N-terminal domain"/>
    <property type="match status" value="1"/>
</dbReference>
<dbReference type="Gene3D" id="2.60.40.1520">
    <property type="entry name" value="Hemocyanin, C-terminal domain"/>
    <property type="match status" value="1"/>
</dbReference>
<dbReference type="InterPro" id="IPR008922">
    <property type="entry name" value="Di-copper_centre_dom_sf"/>
</dbReference>